<comment type="caution">
    <text evidence="2">The sequence shown here is derived from an EMBL/GenBank/DDBJ whole genome shotgun (WGS) entry which is preliminary data.</text>
</comment>
<name>A0ABQ9G774_9NEOP</name>
<evidence type="ECO:0000313" key="2">
    <source>
        <dbReference type="EMBL" id="KAJ8866866.1"/>
    </source>
</evidence>
<feature type="region of interest" description="Disordered" evidence="1">
    <location>
        <begin position="792"/>
        <end position="822"/>
    </location>
</feature>
<dbReference type="Proteomes" id="UP001159363">
    <property type="component" value="Chromosome 15"/>
</dbReference>
<feature type="compositionally biased region" description="Basic and acidic residues" evidence="1">
    <location>
        <begin position="792"/>
        <end position="804"/>
    </location>
</feature>
<keyword evidence="3" id="KW-1185">Reference proteome</keyword>
<protein>
    <submittedName>
        <fullName evidence="2">Uncharacterized protein</fullName>
    </submittedName>
</protein>
<accession>A0ABQ9G774</accession>
<gene>
    <name evidence="2" type="ORF">PR048_032728</name>
</gene>
<organism evidence="2 3">
    <name type="scientific">Dryococelus australis</name>
    <dbReference type="NCBI Taxonomy" id="614101"/>
    <lineage>
        <taxon>Eukaryota</taxon>
        <taxon>Metazoa</taxon>
        <taxon>Ecdysozoa</taxon>
        <taxon>Arthropoda</taxon>
        <taxon>Hexapoda</taxon>
        <taxon>Insecta</taxon>
        <taxon>Pterygota</taxon>
        <taxon>Neoptera</taxon>
        <taxon>Polyneoptera</taxon>
        <taxon>Phasmatodea</taxon>
        <taxon>Verophasmatodea</taxon>
        <taxon>Anareolatae</taxon>
        <taxon>Phasmatidae</taxon>
        <taxon>Eurycanthinae</taxon>
        <taxon>Dryococelus</taxon>
    </lineage>
</organism>
<proteinExistence type="predicted"/>
<evidence type="ECO:0000256" key="1">
    <source>
        <dbReference type="SAM" id="MobiDB-lite"/>
    </source>
</evidence>
<evidence type="ECO:0000313" key="3">
    <source>
        <dbReference type="Proteomes" id="UP001159363"/>
    </source>
</evidence>
<sequence>MGLDTVRIVGVRTTTGVIMTPTGIIRTSTRIMMSATGVLRIPNGVTKTSTGAMWTPWSHMDPQWGRKVPHWVRKDPHWSSNDPPLESAPHYGYKDSTGVVRTPTRTIRTSTGVAARDEEIPFESNLKRMPLPVPTHNLTGAQPISDVRPVKLVTRNGNAHLAVNPVVHSPRTAANRIRFQGGVFAFPAERKVADDAFRQSVAAEISVPFFQTHRVLEQRGLTQGSKRDVRREDINRTFTYTQWNTIDCFSGIISPVELAKFFERHMTTLRISGAYNALFTSSNGEARAAAPATGALRGGEALNHSHWLPLSAAVHSAGPYNSFTCFQPVLQQCGKDVFSYGGGLGISIYNVHDVLRVLSWSHNSPTNTTRQINMTPEVSYLANHVAVSERRALPVATTRNELMKKPKRTPPPWVAVLRMGFISHCAPTEGAKRWCSNCCRVKAVHDKVSTFEFTLRKSHCPCMHIMGELSNIRPVKTTARGLASEPAAGATSGARGIWRARPAVSRPHQTVTRERERSLETLRNTAAAPRQTTLAPKATSFRLPPRLGLAWDTHMRTLPGRLASAARSAAHGRVTSLENQLRRLLSRLRNSATPRAAHSRAMICRQRAPFGMELLSSLRVEITFSDLTNADSDNRNSRISRNALDADALRRNLLHPDWLPLISTHRNATQRNELLWNQLYAGVRSHLAPTSTSRHRRIPLRVSELSMKQRRKASAGEREITEKTLADTREPNSVRQTRLSKSYVDRIRTVRLLASHRGEPGSIPGRVAPGFPLVGIVPGDAAVCVDASTRIDDNAKEAKPERTSAVDSSINVDPRLPRNTAT</sequence>
<reference evidence="2 3" key="1">
    <citation type="submission" date="2023-02" db="EMBL/GenBank/DDBJ databases">
        <title>LHISI_Scaffold_Assembly.</title>
        <authorList>
            <person name="Stuart O.P."/>
            <person name="Cleave R."/>
            <person name="Magrath M.J.L."/>
            <person name="Mikheyev A.S."/>
        </authorList>
    </citation>
    <scope>NUCLEOTIDE SEQUENCE [LARGE SCALE GENOMIC DNA]</scope>
    <source>
        <strain evidence="2">Daus_M_001</strain>
        <tissue evidence="2">Leg muscle</tissue>
    </source>
</reference>
<dbReference type="EMBL" id="JARBHB010000016">
    <property type="protein sequence ID" value="KAJ8866866.1"/>
    <property type="molecule type" value="Genomic_DNA"/>
</dbReference>